<dbReference type="OrthoDB" id="5364416at2759"/>
<proteinExistence type="predicted"/>
<name>A0A9W8YPX5_9PEZI</name>
<accession>A0A9W8YPX5</accession>
<evidence type="ECO:0000313" key="2">
    <source>
        <dbReference type="EMBL" id="KAJ4389264.1"/>
    </source>
</evidence>
<feature type="region of interest" description="Disordered" evidence="1">
    <location>
        <begin position="1"/>
        <end position="67"/>
    </location>
</feature>
<evidence type="ECO:0000313" key="3">
    <source>
        <dbReference type="Proteomes" id="UP001140453"/>
    </source>
</evidence>
<organism evidence="2 3">
    <name type="scientific">Gnomoniopsis smithogilvyi</name>
    <dbReference type="NCBI Taxonomy" id="1191159"/>
    <lineage>
        <taxon>Eukaryota</taxon>
        <taxon>Fungi</taxon>
        <taxon>Dikarya</taxon>
        <taxon>Ascomycota</taxon>
        <taxon>Pezizomycotina</taxon>
        <taxon>Sordariomycetes</taxon>
        <taxon>Sordariomycetidae</taxon>
        <taxon>Diaporthales</taxon>
        <taxon>Gnomoniaceae</taxon>
        <taxon>Gnomoniopsis</taxon>
    </lineage>
</organism>
<dbReference type="Proteomes" id="UP001140453">
    <property type="component" value="Unassembled WGS sequence"/>
</dbReference>
<keyword evidence="3" id="KW-1185">Reference proteome</keyword>
<gene>
    <name evidence="2" type="ORF">N0V93_006729</name>
</gene>
<comment type="caution">
    <text evidence="2">The sequence shown here is derived from an EMBL/GenBank/DDBJ whole genome shotgun (WGS) entry which is preliminary data.</text>
</comment>
<evidence type="ECO:0000256" key="1">
    <source>
        <dbReference type="SAM" id="MobiDB-lite"/>
    </source>
</evidence>
<dbReference type="Pfam" id="PF13563">
    <property type="entry name" value="2_5_RNA_ligase2"/>
    <property type="match status" value="1"/>
</dbReference>
<dbReference type="AlphaFoldDB" id="A0A9W8YPX5"/>
<protein>
    <submittedName>
        <fullName evidence="2">Uncharacterized protein</fullName>
    </submittedName>
</protein>
<reference evidence="2" key="1">
    <citation type="submission" date="2022-10" db="EMBL/GenBank/DDBJ databases">
        <title>Tapping the CABI collections for fungal endophytes: first genome assemblies for Collariella, Neodidymelliopsis, Ascochyta clinopodiicola, Didymella pomorum, Didymosphaeria variabile, Neocosmospora piperis and Neocucurbitaria cava.</title>
        <authorList>
            <person name="Hill R."/>
        </authorList>
    </citation>
    <scope>NUCLEOTIDE SEQUENCE</scope>
    <source>
        <strain evidence="2">IMI 355082</strain>
    </source>
</reference>
<dbReference type="EMBL" id="JAPEVB010000004">
    <property type="protein sequence ID" value="KAJ4389264.1"/>
    <property type="molecule type" value="Genomic_DNA"/>
</dbReference>
<sequence length="235" mass="26696">MEKASSARTWASIAGKSASSVQKHHHTTYSNLPQRPPHLTSVENHHHRQDHEQKHVHAPQHQPRSSTPNEAIYVLTLLTDKPHHSRLTSLRKRYFPPHLNKLSAHLTLFHALPGSRLQSTVIPDLQRLAQCTAPFQIRATGPFRMKRGVGIGLARNEAGYDKARDVHKVLQTGWKGERWLSEQDAQEGWRGHYTIMNKVDDEHEVARAFNEVKQDWQDDLGVVEGLGLVEVGEEV</sequence>